<dbReference type="Gene3D" id="2.160.10.10">
    <property type="entry name" value="Hexapeptide repeat proteins"/>
    <property type="match status" value="1"/>
</dbReference>
<dbReference type="Proteomes" id="UP001310386">
    <property type="component" value="Unassembled WGS sequence"/>
</dbReference>
<evidence type="ECO:0000313" key="2">
    <source>
        <dbReference type="Proteomes" id="UP001310386"/>
    </source>
</evidence>
<reference evidence="1" key="1">
    <citation type="submission" date="2023-12" db="EMBL/GenBank/DDBJ databases">
        <title>Fervidustalea candida gen. nov., sp. nov., a novel member of the family Paenibacillaceae isolated from a geothermal area.</title>
        <authorList>
            <person name="Li W.-J."/>
            <person name="Jiao J.-Y."/>
            <person name="Chen Y."/>
        </authorList>
    </citation>
    <scope>NUCLEOTIDE SEQUENCE</scope>
    <source>
        <strain evidence="1">SYSU GA230002</strain>
    </source>
</reference>
<name>A0ABU5ZD14_9BACL</name>
<dbReference type="PANTHER" id="PTHR13061:SF29">
    <property type="entry name" value="GAMMA CARBONIC ANHYDRASE-LIKE 1, MITOCHONDRIAL-RELATED"/>
    <property type="match status" value="1"/>
</dbReference>
<dbReference type="InterPro" id="IPR047324">
    <property type="entry name" value="LbH_gamma_CA-like"/>
</dbReference>
<dbReference type="PANTHER" id="PTHR13061">
    <property type="entry name" value="DYNACTIN SUBUNIT P25"/>
    <property type="match status" value="1"/>
</dbReference>
<dbReference type="CDD" id="cd04645">
    <property type="entry name" value="LbH_gamma_CA_like"/>
    <property type="match status" value="1"/>
</dbReference>
<dbReference type="Pfam" id="PF00132">
    <property type="entry name" value="Hexapep"/>
    <property type="match status" value="2"/>
</dbReference>
<comment type="caution">
    <text evidence="1">The sequence shown here is derived from an EMBL/GenBank/DDBJ whole genome shotgun (WGS) entry which is preliminary data.</text>
</comment>
<dbReference type="InterPro" id="IPR001451">
    <property type="entry name" value="Hexapep"/>
</dbReference>
<accession>A0ABU5ZD14</accession>
<dbReference type="RefSeq" id="WP_371752260.1">
    <property type="nucleotide sequence ID" value="NZ_JAYJLD010000001.1"/>
</dbReference>
<organism evidence="1 2">
    <name type="scientific">Ferviditalea candida</name>
    <dbReference type="NCBI Taxonomy" id="3108399"/>
    <lineage>
        <taxon>Bacteria</taxon>
        <taxon>Bacillati</taxon>
        <taxon>Bacillota</taxon>
        <taxon>Bacilli</taxon>
        <taxon>Bacillales</taxon>
        <taxon>Paenibacillaceae</taxon>
        <taxon>Ferviditalea</taxon>
    </lineage>
</organism>
<keyword evidence="2" id="KW-1185">Reference proteome</keyword>
<dbReference type="InterPro" id="IPR050484">
    <property type="entry name" value="Transf_Hexapept/Carb_Anhydrase"/>
</dbReference>
<evidence type="ECO:0000313" key="1">
    <source>
        <dbReference type="EMBL" id="MEB3100147.1"/>
    </source>
</evidence>
<protein>
    <submittedName>
        <fullName evidence="1">Gamma carbonic anhydrase family protein</fullName>
    </submittedName>
</protein>
<gene>
    <name evidence="1" type="ORF">VF724_00535</name>
</gene>
<sequence length="180" mass="19109">MGLILEFNGKKPKIAETAFIAPNATIIGDVVIEDGVSIWFGAVLRGDEGSIFIGARSSIQDNCVIHMTDEGTFVDEDVTVGHGAILHNCRIGRSSVIGMNAVVLDNAEIGQESVVAAGSVVLADSKFPSRIVVGGIPAKKLKDLEGNALWWVQQGSKEYQKLIKHYTQQGIGGCAGENTE</sequence>
<dbReference type="InterPro" id="IPR011004">
    <property type="entry name" value="Trimer_LpxA-like_sf"/>
</dbReference>
<proteinExistence type="predicted"/>
<dbReference type="EMBL" id="JAYJLD010000001">
    <property type="protein sequence ID" value="MEB3100147.1"/>
    <property type="molecule type" value="Genomic_DNA"/>
</dbReference>
<dbReference type="SUPFAM" id="SSF51161">
    <property type="entry name" value="Trimeric LpxA-like enzymes"/>
    <property type="match status" value="1"/>
</dbReference>